<dbReference type="EMBL" id="VAFL01000003">
    <property type="protein sequence ID" value="TKW67790.1"/>
    <property type="molecule type" value="Genomic_DNA"/>
</dbReference>
<feature type="transmembrane region" description="Helical" evidence="1">
    <location>
        <begin position="70"/>
        <end position="90"/>
    </location>
</feature>
<evidence type="ECO:0008006" key="4">
    <source>
        <dbReference type="Google" id="ProtNLM"/>
    </source>
</evidence>
<dbReference type="Proteomes" id="UP000315344">
    <property type="component" value="Unassembled WGS sequence"/>
</dbReference>
<keyword evidence="1" id="KW-0812">Transmembrane</keyword>
<protein>
    <recommendedName>
        <fullName evidence="4">DUF3429 domain-containing protein</fullName>
    </recommendedName>
</protein>
<organism evidence="2 3">
    <name type="scientific">Paracoccus denitrificans</name>
    <dbReference type="NCBI Taxonomy" id="266"/>
    <lineage>
        <taxon>Bacteria</taxon>
        <taxon>Pseudomonadati</taxon>
        <taxon>Pseudomonadota</taxon>
        <taxon>Alphaproteobacteria</taxon>
        <taxon>Rhodobacterales</taxon>
        <taxon>Paracoccaceae</taxon>
        <taxon>Paracoccus</taxon>
    </lineage>
</organism>
<feature type="transmembrane region" description="Helical" evidence="1">
    <location>
        <begin position="96"/>
        <end position="112"/>
    </location>
</feature>
<feature type="transmembrane region" description="Helical" evidence="1">
    <location>
        <begin position="124"/>
        <end position="141"/>
    </location>
</feature>
<gene>
    <name evidence="2" type="ORF">DI616_05625</name>
</gene>
<proteinExistence type="predicted"/>
<evidence type="ECO:0000313" key="3">
    <source>
        <dbReference type="Proteomes" id="UP000315344"/>
    </source>
</evidence>
<accession>A0A533ICH9</accession>
<name>A0A533ICH9_PARDE</name>
<feature type="transmembrane region" description="Helical" evidence="1">
    <location>
        <begin position="44"/>
        <end position="65"/>
    </location>
</feature>
<evidence type="ECO:0000256" key="1">
    <source>
        <dbReference type="SAM" id="Phobius"/>
    </source>
</evidence>
<evidence type="ECO:0000313" key="2">
    <source>
        <dbReference type="EMBL" id="TKW67790.1"/>
    </source>
</evidence>
<reference evidence="2 3" key="1">
    <citation type="journal article" date="2017" name="Nat. Commun.">
        <title>In situ click chemistry generation of cyclooxygenase-2 inhibitors.</title>
        <authorList>
            <person name="Bhardwaj A."/>
            <person name="Kaur J."/>
            <person name="Wuest M."/>
            <person name="Wuest F."/>
        </authorList>
    </citation>
    <scope>NUCLEOTIDE SEQUENCE [LARGE SCALE GENOMIC DNA]</scope>
    <source>
        <strain evidence="2">S2_012_000_R3_94</strain>
    </source>
</reference>
<keyword evidence="1" id="KW-0472">Membrane</keyword>
<comment type="caution">
    <text evidence="2">The sequence shown here is derived from an EMBL/GenBank/DDBJ whole genome shotgun (WGS) entry which is preliminary data.</text>
</comment>
<dbReference type="AlphaFoldDB" id="A0A533ICH9"/>
<sequence>MKAVAPDRRPPPAAWGLMVLPLLPLSFANMAQRYGWFDGVPYLSGLWSMVLVGICAGLIAAPAVLRGRWLVAYAAMSAPILSLMTLWTGILNAAESVSLGLLLILGLDLWAARAGLVPDWWPRLKLGFTVLAVALLIARHFS</sequence>
<keyword evidence="1" id="KW-1133">Transmembrane helix</keyword>